<dbReference type="RefSeq" id="XP_013786727.1">
    <property type="nucleotide sequence ID" value="XM_013931273.2"/>
</dbReference>
<dbReference type="SMART" id="SM00369">
    <property type="entry name" value="LRR_TYP"/>
    <property type="match status" value="3"/>
</dbReference>
<dbReference type="GeneID" id="106470709"/>
<sequence length="350" mass="39365">MTEKNRFVTLVTFCTLTALVTSQTCPPTEDVAPCTCKVSRKGTVLVECVNINSEEILTRAVQALKGYEIAYFKLVKSNLSSLPSGLFDGTKINRIEILSSVLNDLGPKDSDASPFIGLEDSLTELVIFSPMKSVKKWNWKHLSPLTKMKRLLINRCHNTLKVETELSYVTNSSVTWFQFSTCCITEVRPGALDAYQNLETLDLMGNRLSRLRRATLPKTAPNLKKLELSRNMISIIDVDTFTNLPALKEIYLESNDIAYIYEDVFGGIWNQLELLDLKDNNIICDINLAWIVGQQMIYDSADQVPLQCGYPSTMTGRSIKTLTKEELRAVGVVQRPVGRNKKDNFCIDTE</sequence>
<evidence type="ECO:0000256" key="3">
    <source>
        <dbReference type="ARBA" id="ARBA00022737"/>
    </source>
</evidence>
<dbReference type="InterPro" id="IPR001611">
    <property type="entry name" value="Leu-rich_rpt"/>
</dbReference>
<keyword evidence="5" id="KW-1185">Reference proteome</keyword>
<dbReference type="InterPro" id="IPR050328">
    <property type="entry name" value="Dev_Immune_Receptor"/>
</dbReference>
<keyword evidence="2 4" id="KW-0732">Signal</keyword>
<organism evidence="5 6">
    <name type="scientific">Limulus polyphemus</name>
    <name type="common">Atlantic horseshoe crab</name>
    <dbReference type="NCBI Taxonomy" id="6850"/>
    <lineage>
        <taxon>Eukaryota</taxon>
        <taxon>Metazoa</taxon>
        <taxon>Ecdysozoa</taxon>
        <taxon>Arthropoda</taxon>
        <taxon>Chelicerata</taxon>
        <taxon>Merostomata</taxon>
        <taxon>Xiphosura</taxon>
        <taxon>Limulidae</taxon>
        <taxon>Limulus</taxon>
    </lineage>
</organism>
<accession>A0ABM1BQJ0</accession>
<dbReference type="Gene3D" id="3.80.10.10">
    <property type="entry name" value="Ribonuclease Inhibitor"/>
    <property type="match status" value="1"/>
</dbReference>
<dbReference type="Proteomes" id="UP000694941">
    <property type="component" value="Unplaced"/>
</dbReference>
<evidence type="ECO:0000256" key="1">
    <source>
        <dbReference type="ARBA" id="ARBA00022614"/>
    </source>
</evidence>
<proteinExistence type="predicted"/>
<dbReference type="PANTHER" id="PTHR24373">
    <property type="entry name" value="SLIT RELATED LEUCINE-RICH REPEAT NEURONAL PROTEIN"/>
    <property type="match status" value="1"/>
</dbReference>
<evidence type="ECO:0000256" key="2">
    <source>
        <dbReference type="ARBA" id="ARBA00022729"/>
    </source>
</evidence>
<protein>
    <submittedName>
        <fullName evidence="6">Oplophorus-luciferin 2-monooxygenase non-catalytic subunit-like</fullName>
    </submittedName>
</protein>
<evidence type="ECO:0000313" key="6">
    <source>
        <dbReference type="RefSeq" id="XP_013786727.1"/>
    </source>
</evidence>
<evidence type="ECO:0000313" key="5">
    <source>
        <dbReference type="Proteomes" id="UP000694941"/>
    </source>
</evidence>
<dbReference type="SUPFAM" id="SSF52058">
    <property type="entry name" value="L domain-like"/>
    <property type="match status" value="1"/>
</dbReference>
<keyword evidence="1" id="KW-0433">Leucine-rich repeat</keyword>
<dbReference type="InterPro" id="IPR003591">
    <property type="entry name" value="Leu-rich_rpt_typical-subtyp"/>
</dbReference>
<reference evidence="6" key="1">
    <citation type="submission" date="2025-08" db="UniProtKB">
        <authorList>
            <consortium name="RefSeq"/>
        </authorList>
    </citation>
    <scope>IDENTIFICATION</scope>
    <source>
        <tissue evidence="6">Muscle</tissue>
    </source>
</reference>
<dbReference type="Pfam" id="PF13855">
    <property type="entry name" value="LRR_8"/>
    <property type="match status" value="1"/>
</dbReference>
<gene>
    <name evidence="6" type="primary">LOC106470709</name>
</gene>
<name>A0ABM1BQJ0_LIMPO</name>
<dbReference type="PANTHER" id="PTHR24373:SF393">
    <property type="entry name" value="PROTEIN SLIT-LIKE PROTEIN"/>
    <property type="match status" value="1"/>
</dbReference>
<feature type="chain" id="PRO_5045155360" evidence="4">
    <location>
        <begin position="23"/>
        <end position="350"/>
    </location>
</feature>
<keyword evidence="3" id="KW-0677">Repeat</keyword>
<feature type="signal peptide" evidence="4">
    <location>
        <begin position="1"/>
        <end position="22"/>
    </location>
</feature>
<evidence type="ECO:0000256" key="4">
    <source>
        <dbReference type="SAM" id="SignalP"/>
    </source>
</evidence>
<dbReference type="InterPro" id="IPR032675">
    <property type="entry name" value="LRR_dom_sf"/>
</dbReference>